<reference evidence="4" key="1">
    <citation type="submission" date="2016-01" db="EMBL/GenBank/DDBJ databases">
        <title>Complete genome of Planococcus rifietoensis type strain M8.</title>
        <authorList>
            <person name="See-Too W.S."/>
        </authorList>
    </citation>
    <scope>NUCLEOTIDE SEQUENCE [LARGE SCALE GENOMIC DNA]</scope>
    <source>
        <strain evidence="4">M8</strain>
    </source>
</reference>
<sequence>MNAKHQNEDKLKLRKWKIGTALVLAASAFGANTIFAEPNEPQNLEPVYHIYHNTSYLGAVSDDAPIDELIDEKLETASSDYDNLRLAPSEELNIVTEQAVASSSKDDDTVISQLDEQLKVKAEAFALQVDGEAAVYVKDRKAYEETVQLMKQSALTEEELEQFEEQQDAAELPELKAGESRITDISFSEPINGLSKQIDPKQVMEPKQAAEHVTDELGVDVLVNKAEKALKKMPYETVEKDSKDVYIGETEVGQKGKRGEKAVSYAVREVNGERVGRSETREKILKEPVDKIVLEGEKELPGIGTGEFTWPADGGYVSSKKGQRWGRAHKGIDIAQPDTLDIVSADHGTVTKAGKAGTFGNRVVVDHKNGYETIYAHLSSIDVKVGDKVSPHTKLGDMGTTGRSTGIHLHFELSYDGQDRDPLDYVKK</sequence>
<dbReference type="OrthoDB" id="9805070at2"/>
<dbReference type="STRING" id="200991.AUC31_10435"/>
<name>A0A0U2ZHW8_9BACL</name>
<feature type="domain" description="G5" evidence="3">
    <location>
        <begin position="219"/>
        <end position="299"/>
    </location>
</feature>
<dbReference type="PROSITE" id="PS51109">
    <property type="entry name" value="G5"/>
    <property type="match status" value="1"/>
</dbReference>
<dbReference type="AlphaFoldDB" id="A0A0U2ZHW8"/>
<dbReference type="InterPro" id="IPR016047">
    <property type="entry name" value="M23ase_b-sheet_dom"/>
</dbReference>
<dbReference type="Pfam" id="PF01551">
    <property type="entry name" value="Peptidase_M23"/>
    <property type="match status" value="1"/>
</dbReference>
<dbReference type="KEGG" id="prt:AUC31_10435"/>
<keyword evidence="5" id="KW-1185">Reference proteome</keyword>
<dbReference type="GO" id="GO:0004222">
    <property type="term" value="F:metalloendopeptidase activity"/>
    <property type="evidence" value="ECO:0007669"/>
    <property type="project" value="TreeGrafter"/>
</dbReference>
<feature type="chain" id="PRO_5006835433" description="G5 domain-containing protein" evidence="2">
    <location>
        <begin position="37"/>
        <end position="428"/>
    </location>
</feature>
<dbReference type="Gene3D" id="2.20.230.10">
    <property type="entry name" value="Resuscitation-promoting factor rpfb"/>
    <property type="match status" value="1"/>
</dbReference>
<dbReference type="Gene3D" id="2.70.70.10">
    <property type="entry name" value="Glucose Permease (Domain IIA)"/>
    <property type="match status" value="1"/>
</dbReference>
<evidence type="ECO:0000313" key="5">
    <source>
        <dbReference type="Proteomes" id="UP000067683"/>
    </source>
</evidence>
<dbReference type="EMBL" id="CP013659">
    <property type="protein sequence ID" value="ALS75585.1"/>
    <property type="molecule type" value="Genomic_DNA"/>
</dbReference>
<dbReference type="PANTHER" id="PTHR21666:SF270">
    <property type="entry name" value="MUREIN HYDROLASE ACTIVATOR ENVC"/>
    <property type="match status" value="1"/>
</dbReference>
<protein>
    <recommendedName>
        <fullName evidence="3">G5 domain-containing protein</fullName>
    </recommendedName>
</protein>
<keyword evidence="1 2" id="KW-0732">Signal</keyword>
<evidence type="ECO:0000313" key="4">
    <source>
        <dbReference type="EMBL" id="ALS75585.1"/>
    </source>
</evidence>
<dbReference type="Pfam" id="PF07501">
    <property type="entry name" value="G5"/>
    <property type="match status" value="1"/>
</dbReference>
<dbReference type="CDD" id="cd12797">
    <property type="entry name" value="M23_peptidase"/>
    <property type="match status" value="1"/>
</dbReference>
<feature type="signal peptide" evidence="2">
    <location>
        <begin position="1"/>
        <end position="36"/>
    </location>
</feature>
<gene>
    <name evidence="4" type="ORF">AUC31_10435</name>
</gene>
<evidence type="ECO:0000256" key="1">
    <source>
        <dbReference type="ARBA" id="ARBA00022729"/>
    </source>
</evidence>
<dbReference type="InterPro" id="IPR011055">
    <property type="entry name" value="Dup_hybrid_motif"/>
</dbReference>
<dbReference type="InterPro" id="IPR011098">
    <property type="entry name" value="G5_dom"/>
</dbReference>
<dbReference type="SMART" id="SM01208">
    <property type="entry name" value="G5"/>
    <property type="match status" value="1"/>
</dbReference>
<organism evidence="4 5">
    <name type="scientific">Planococcus rifietoensis</name>
    <dbReference type="NCBI Taxonomy" id="200991"/>
    <lineage>
        <taxon>Bacteria</taxon>
        <taxon>Bacillati</taxon>
        <taxon>Bacillota</taxon>
        <taxon>Bacilli</taxon>
        <taxon>Bacillales</taxon>
        <taxon>Caryophanaceae</taxon>
        <taxon>Planococcus</taxon>
    </lineage>
</organism>
<evidence type="ECO:0000256" key="2">
    <source>
        <dbReference type="SAM" id="SignalP"/>
    </source>
</evidence>
<dbReference type="SUPFAM" id="SSF51261">
    <property type="entry name" value="Duplicated hybrid motif"/>
    <property type="match status" value="1"/>
</dbReference>
<evidence type="ECO:0000259" key="3">
    <source>
        <dbReference type="PROSITE" id="PS51109"/>
    </source>
</evidence>
<accession>A0A0U2ZHW8</accession>
<proteinExistence type="predicted"/>
<dbReference type="Proteomes" id="UP000067683">
    <property type="component" value="Chromosome"/>
</dbReference>
<dbReference type="InterPro" id="IPR050570">
    <property type="entry name" value="Cell_wall_metabolism_enzyme"/>
</dbReference>
<dbReference type="PANTHER" id="PTHR21666">
    <property type="entry name" value="PEPTIDASE-RELATED"/>
    <property type="match status" value="1"/>
</dbReference>
<dbReference type="RefSeq" id="WP_058382288.1">
    <property type="nucleotide sequence ID" value="NZ_CP013659.2"/>
</dbReference>